<evidence type="ECO:0000256" key="5">
    <source>
        <dbReference type="ARBA" id="ARBA00023284"/>
    </source>
</evidence>
<protein>
    <submittedName>
        <fullName evidence="7">DsbE family thiol:disulfide interchange protein</fullName>
    </submittedName>
</protein>
<comment type="caution">
    <text evidence="7">The sequence shown here is derived from an EMBL/GenBank/DDBJ whole genome shotgun (WGS) entry which is preliminary data.</text>
</comment>
<sequence length="176" mass="19620">MKRWLPLILFAGLLVLLGVGLGMNPRDLPSALVGKPVPQFALPDLMHTQKQVTGQDFKNRVWVLNVWASWCVSCQAEHDLLLKWQRPEGVDLVGLNYKDDSRAARAWLVDMGGNPYDRIAVDMKGLVGIDLGVYGVPETFIINRQGEIVERFTGALTEEALEKKLKPMLAKALETP</sequence>
<keyword evidence="8" id="KW-1185">Reference proteome</keyword>
<comment type="similarity">
    <text evidence="2">Belongs to the thioredoxin family. DsbE subfamily.</text>
</comment>
<reference evidence="7 8" key="1">
    <citation type="submission" date="2020-12" db="EMBL/GenBank/DDBJ databases">
        <authorList>
            <person name="Lu T."/>
            <person name="Wang Q."/>
            <person name="Han X."/>
        </authorList>
    </citation>
    <scope>NUCLEOTIDE SEQUENCE [LARGE SCALE GENOMIC DNA]</scope>
    <source>
        <strain evidence="7 8">WQ 585</strain>
    </source>
</reference>
<dbReference type="EMBL" id="JAENGP010000006">
    <property type="protein sequence ID" value="MBK1780938.1"/>
    <property type="molecule type" value="Genomic_DNA"/>
</dbReference>
<evidence type="ECO:0000313" key="8">
    <source>
        <dbReference type="Proteomes" id="UP000635316"/>
    </source>
</evidence>
<proteinExistence type="inferred from homology"/>
<dbReference type="NCBIfam" id="TIGR00385">
    <property type="entry name" value="dsbE"/>
    <property type="match status" value="1"/>
</dbReference>
<keyword evidence="5" id="KW-0676">Redox-active center</keyword>
<dbReference type="InterPro" id="IPR050553">
    <property type="entry name" value="Thioredoxin_ResA/DsbE_sf"/>
</dbReference>
<dbReference type="Gene3D" id="3.40.30.10">
    <property type="entry name" value="Glutaredoxin"/>
    <property type="match status" value="1"/>
</dbReference>
<dbReference type="PANTHER" id="PTHR42852">
    <property type="entry name" value="THIOL:DISULFIDE INTERCHANGE PROTEIN DSBE"/>
    <property type="match status" value="1"/>
</dbReference>
<dbReference type="SUPFAM" id="SSF52833">
    <property type="entry name" value="Thioredoxin-like"/>
    <property type="match status" value="1"/>
</dbReference>
<dbReference type="InterPro" id="IPR017937">
    <property type="entry name" value="Thioredoxin_CS"/>
</dbReference>
<dbReference type="PROSITE" id="PS00194">
    <property type="entry name" value="THIOREDOXIN_1"/>
    <property type="match status" value="1"/>
</dbReference>
<name>A0ABS1EDH2_9BURK</name>
<dbReference type="InterPro" id="IPR036249">
    <property type="entry name" value="Thioredoxin-like_sf"/>
</dbReference>
<dbReference type="Proteomes" id="UP000635316">
    <property type="component" value="Unassembled WGS sequence"/>
</dbReference>
<feature type="domain" description="Thioredoxin" evidence="6">
    <location>
        <begin position="31"/>
        <end position="170"/>
    </location>
</feature>
<gene>
    <name evidence="7" type="ORF">JHL22_06895</name>
</gene>
<evidence type="ECO:0000256" key="2">
    <source>
        <dbReference type="ARBA" id="ARBA00007758"/>
    </source>
</evidence>
<evidence type="ECO:0000256" key="3">
    <source>
        <dbReference type="ARBA" id="ARBA00022748"/>
    </source>
</evidence>
<dbReference type="Pfam" id="PF08534">
    <property type="entry name" value="Redoxin"/>
    <property type="match status" value="1"/>
</dbReference>
<organism evidence="7 8">
    <name type="scientific">Advenella mandrilli</name>
    <dbReference type="NCBI Taxonomy" id="2800330"/>
    <lineage>
        <taxon>Bacteria</taxon>
        <taxon>Pseudomonadati</taxon>
        <taxon>Pseudomonadota</taxon>
        <taxon>Betaproteobacteria</taxon>
        <taxon>Burkholderiales</taxon>
        <taxon>Alcaligenaceae</taxon>
    </lineage>
</organism>
<evidence type="ECO:0000313" key="7">
    <source>
        <dbReference type="EMBL" id="MBK1780938.1"/>
    </source>
</evidence>
<keyword evidence="4" id="KW-1015">Disulfide bond</keyword>
<evidence type="ECO:0000256" key="4">
    <source>
        <dbReference type="ARBA" id="ARBA00023157"/>
    </source>
</evidence>
<comment type="subcellular location">
    <subcellularLocation>
        <location evidence="1">Cell envelope</location>
    </subcellularLocation>
</comment>
<dbReference type="InterPro" id="IPR013740">
    <property type="entry name" value="Redoxin"/>
</dbReference>
<evidence type="ECO:0000256" key="1">
    <source>
        <dbReference type="ARBA" id="ARBA00004196"/>
    </source>
</evidence>
<keyword evidence="3" id="KW-0201">Cytochrome c-type biogenesis</keyword>
<dbReference type="InterPro" id="IPR004799">
    <property type="entry name" value="Periplasmic_diS_OxRdtase_DsbE"/>
</dbReference>
<evidence type="ECO:0000259" key="6">
    <source>
        <dbReference type="PROSITE" id="PS51352"/>
    </source>
</evidence>
<dbReference type="PROSITE" id="PS51352">
    <property type="entry name" value="THIOREDOXIN_2"/>
    <property type="match status" value="1"/>
</dbReference>
<accession>A0ABS1EDH2</accession>
<dbReference type="RefSeq" id="WP_200235324.1">
    <property type="nucleotide sequence ID" value="NZ_JAENGP010000006.1"/>
</dbReference>
<dbReference type="PANTHER" id="PTHR42852:SF6">
    <property type="entry name" value="THIOL:DISULFIDE INTERCHANGE PROTEIN DSBE"/>
    <property type="match status" value="1"/>
</dbReference>
<dbReference type="CDD" id="cd03010">
    <property type="entry name" value="TlpA_like_DsbE"/>
    <property type="match status" value="1"/>
</dbReference>
<dbReference type="InterPro" id="IPR013766">
    <property type="entry name" value="Thioredoxin_domain"/>
</dbReference>